<proteinExistence type="predicted"/>
<reference evidence="1" key="1">
    <citation type="journal article" date="2018" name="Genome Biol.">
        <title>SKESA: strategic k-mer extension for scrupulous assemblies.</title>
        <authorList>
            <person name="Souvorov A."/>
            <person name="Agarwala R."/>
            <person name="Lipman D.J."/>
        </authorList>
    </citation>
    <scope>NUCLEOTIDE SEQUENCE</scope>
    <source>
        <strain evidence="1">C8</strain>
    </source>
</reference>
<dbReference type="EMBL" id="DACTCB010000028">
    <property type="protein sequence ID" value="HAT4309282.1"/>
    <property type="molecule type" value="Genomic_DNA"/>
</dbReference>
<organism evidence="1">
    <name type="scientific">Clostridium perfringens</name>
    <dbReference type="NCBI Taxonomy" id="1502"/>
    <lineage>
        <taxon>Bacteria</taxon>
        <taxon>Bacillati</taxon>
        <taxon>Bacillota</taxon>
        <taxon>Clostridia</taxon>
        <taxon>Eubacteriales</taxon>
        <taxon>Clostridiaceae</taxon>
        <taxon>Clostridium</taxon>
    </lineage>
</organism>
<reference evidence="1" key="2">
    <citation type="submission" date="2020-07" db="EMBL/GenBank/DDBJ databases">
        <authorList>
            <consortium name="NCBI Pathogen Detection Project"/>
        </authorList>
    </citation>
    <scope>NUCLEOTIDE SEQUENCE</scope>
    <source>
        <strain evidence="1">C8</strain>
    </source>
</reference>
<dbReference type="Proteomes" id="UP000859547">
    <property type="component" value="Unassembled WGS sequence"/>
</dbReference>
<protein>
    <submittedName>
        <fullName evidence="1">Uncharacterized protein</fullName>
    </submittedName>
</protein>
<evidence type="ECO:0000313" key="1">
    <source>
        <dbReference type="EMBL" id="HAT4309282.1"/>
    </source>
</evidence>
<comment type="caution">
    <text evidence="1">The sequence shown here is derived from an EMBL/GenBank/DDBJ whole genome shotgun (WGS) entry which is preliminary data.</text>
</comment>
<name>A0A8H9R1V3_CLOPF</name>
<gene>
    <name evidence="1" type="ORF">I9080_003132</name>
</gene>
<dbReference type="AlphaFoldDB" id="A0A8H9R1V3"/>
<sequence length="48" mass="5581">MGILRYYKNKVIERFELSLRNKAFLFCSFKVLQSIKNKGISTLPGEQA</sequence>
<accession>A0A8H9R1V3</accession>